<dbReference type="InterPro" id="IPR027124">
    <property type="entry name" value="Swc5/CFDP1/2"/>
</dbReference>
<dbReference type="Proteomes" id="UP000478052">
    <property type="component" value="Unassembled WGS sequence"/>
</dbReference>
<dbReference type="InterPro" id="IPR036691">
    <property type="entry name" value="Endo/exonu/phosph_ase_sf"/>
</dbReference>
<comment type="caution">
    <text evidence="2">The sequence shown here is derived from an EMBL/GenBank/DDBJ whole genome shotgun (WGS) entry which is preliminary data.</text>
</comment>
<dbReference type="EMBL" id="VUJU01017562">
    <property type="protein sequence ID" value="KAF0682285.1"/>
    <property type="molecule type" value="Genomic_DNA"/>
</dbReference>
<dbReference type="PANTHER" id="PTHR23227">
    <property type="entry name" value="BUCENTAUR RELATED"/>
    <property type="match status" value="1"/>
</dbReference>
<feature type="non-terminal residue" evidence="2">
    <location>
        <position position="1"/>
    </location>
</feature>
<reference evidence="2 3" key="1">
    <citation type="submission" date="2019-08" db="EMBL/GenBank/DDBJ databases">
        <title>Whole genome of Aphis craccivora.</title>
        <authorList>
            <person name="Voronova N.V."/>
            <person name="Shulinski R.S."/>
            <person name="Bandarenka Y.V."/>
            <person name="Zhorov D.G."/>
            <person name="Warner D."/>
        </authorList>
    </citation>
    <scope>NUCLEOTIDE SEQUENCE [LARGE SCALE GENOMIC DNA]</scope>
    <source>
        <strain evidence="2">180601</strain>
        <tissue evidence="2">Whole Body</tissue>
    </source>
</reference>
<feature type="non-terminal residue" evidence="2">
    <location>
        <position position="335"/>
    </location>
</feature>
<dbReference type="Pfam" id="PF03372">
    <property type="entry name" value="Exo_endo_phos"/>
    <property type="match status" value="1"/>
</dbReference>
<evidence type="ECO:0000313" key="2">
    <source>
        <dbReference type="EMBL" id="KAF0682285.1"/>
    </source>
</evidence>
<dbReference type="PANTHER" id="PTHR23227:SF67">
    <property type="entry name" value="CRANIOFACIAL DEVELOPMENT PROTEIN 2-LIKE"/>
    <property type="match status" value="1"/>
</dbReference>
<feature type="domain" description="Endonuclease/exonuclease/phosphatase" evidence="1">
    <location>
        <begin position="37"/>
        <end position="244"/>
    </location>
</feature>
<dbReference type="GO" id="GO:0003824">
    <property type="term" value="F:catalytic activity"/>
    <property type="evidence" value="ECO:0007669"/>
    <property type="project" value="InterPro"/>
</dbReference>
<sequence>VNNPTSENTNVKKPQNKPRIWKRTEQRLESENCIKIGTWNIRTLNKPGALQCMLDTTQNYNIAILALQEVRWPGEGNIKKDDKTIFYSGNRNGKYENGVGFAVSEPILTHVKTFQAINERICYIRLTGHIFDIVIINCYAPTEEKGEDIKESFYSMGLILNYCVKIVLGDLNAKVGREEIYQPTIGRESLYDKSNDNGTRLINFCMTNGLTLSSTYFPRKDIYKQTWIAPNRGVKNQIDHIIIQNKQKGYKQNLRSYRGADADSDHYLVIARFALRLSEKRRTTNIKSSKKYSIEKLREEQIHEFYRQTTHDEILKLITESNEENIEHTWKNIQT</sequence>
<gene>
    <name evidence="2" type="ORF">FWK35_00037639</name>
</gene>
<protein>
    <submittedName>
        <fullName evidence="2">Craniofacial development protein 2-like</fullName>
    </submittedName>
</protein>
<accession>A0A6G0VH76</accession>
<name>A0A6G0VH76_APHCR</name>
<evidence type="ECO:0000313" key="3">
    <source>
        <dbReference type="Proteomes" id="UP000478052"/>
    </source>
</evidence>
<dbReference type="Gene3D" id="3.60.10.10">
    <property type="entry name" value="Endonuclease/exonuclease/phosphatase"/>
    <property type="match status" value="1"/>
</dbReference>
<dbReference type="InterPro" id="IPR005135">
    <property type="entry name" value="Endo/exonuclease/phosphatase"/>
</dbReference>
<keyword evidence="3" id="KW-1185">Reference proteome</keyword>
<organism evidence="2 3">
    <name type="scientific">Aphis craccivora</name>
    <name type="common">Cowpea aphid</name>
    <dbReference type="NCBI Taxonomy" id="307492"/>
    <lineage>
        <taxon>Eukaryota</taxon>
        <taxon>Metazoa</taxon>
        <taxon>Ecdysozoa</taxon>
        <taxon>Arthropoda</taxon>
        <taxon>Hexapoda</taxon>
        <taxon>Insecta</taxon>
        <taxon>Pterygota</taxon>
        <taxon>Neoptera</taxon>
        <taxon>Paraneoptera</taxon>
        <taxon>Hemiptera</taxon>
        <taxon>Sternorrhyncha</taxon>
        <taxon>Aphidomorpha</taxon>
        <taxon>Aphidoidea</taxon>
        <taxon>Aphididae</taxon>
        <taxon>Aphidini</taxon>
        <taxon>Aphis</taxon>
        <taxon>Aphis</taxon>
    </lineage>
</organism>
<dbReference type="SUPFAM" id="SSF56219">
    <property type="entry name" value="DNase I-like"/>
    <property type="match status" value="1"/>
</dbReference>
<evidence type="ECO:0000259" key="1">
    <source>
        <dbReference type="Pfam" id="PF03372"/>
    </source>
</evidence>
<dbReference type="AlphaFoldDB" id="A0A6G0VH76"/>
<proteinExistence type="predicted"/>
<dbReference type="CDD" id="cd09076">
    <property type="entry name" value="L1-EN"/>
    <property type="match status" value="1"/>
</dbReference>
<dbReference type="OrthoDB" id="6622538at2759"/>